<dbReference type="PANTHER" id="PTHR11200:SF240">
    <property type="entry name" value="INOSITOL POLYPHOSPHATE 5-PHOSPHATASE C9G1.10C-RELATED"/>
    <property type="match status" value="1"/>
</dbReference>
<dbReference type="InterPro" id="IPR001680">
    <property type="entry name" value="WD40_rpt"/>
</dbReference>
<sequence>MEFKASSPLPPTSQTLNNPVTTNRPIIHPNTDRYVWCGTKDGQLFEFDCWERRVTDSKSSLHSSAVIGVYRCKSGGMCTLDDSSKVQIWSSPGQIRISSPARAQRIIDKINFSEMISHQLWVSSGPSSSKSSSNASQRSPTIRVYDPDPSQAWTVTPRALKVPDSMGTALGQVMAGTVIPSKPNRVYLGHDTGHVSVWLTNQTPSISSTTSNLAPSSSGLTRRPSIAINKNLNSGSIAFKRLLKLSNYQITAMVGVTKYLWVGFKTGNVYVYETDDGETQRNEAEEVEGYSRRNSWKVLKVWRAHKESILKIFVDPSGLWDEEVGKLHVATTSTDWKVKLWDGTMSVDWLSTEMKRREPEYCTYRTIKTLICSWNVDACKPQELVGTKDNLNFLEDVLKSGCNGGDTSTRPDVLVFGFQEMIDLENKKLTAKTVLLGSRKKGVEKLPDSVSLTYRKWHDRLVSAVRMTMPVDDPYVVIHTENLVGLFTCVFVKSSERDKMRDIAITTVKTGMKGRYGNKGAILARFVVDDSSVCFINCHLAAGQKNVRQRNEDLIDILEEKSGFPDPTIEMNATTGVFVGGGNGSSILDHEICFLQGDLNYRIDCRREDVIRAISAGESFKLLEFDQLIKEKLNNPSFRLRSFYEPPIRFHPTYKYDRGTHMYDSSEKNRTPAWCDRILYRTPQESLKSNYELVNSNNNGVGGFSINGTTVETLDYRRYEVNVSDHRPISGTYLLRVKSIVPGLRRKVWEEVKARWNDYESEVIANAKGYYRNF</sequence>
<comment type="caution">
    <text evidence="3">The sequence shown here is derived from an EMBL/GenBank/DDBJ whole genome shotgun (WGS) entry which is preliminary data.</text>
</comment>
<name>A0AAV0AD52_PHAPC</name>
<dbReference type="InterPro" id="IPR036322">
    <property type="entry name" value="WD40_repeat_dom_sf"/>
</dbReference>
<dbReference type="Pfam" id="PF22669">
    <property type="entry name" value="Exo_endo_phos2"/>
    <property type="match status" value="1"/>
</dbReference>
<protein>
    <submittedName>
        <fullName evidence="3">Endonuclease/exonuclease/phosphatase</fullName>
    </submittedName>
</protein>
<keyword evidence="3" id="KW-0255">Endonuclease</keyword>
<dbReference type="GO" id="GO:0004439">
    <property type="term" value="F:phosphatidylinositol-4,5-bisphosphate 5-phosphatase activity"/>
    <property type="evidence" value="ECO:0007669"/>
    <property type="project" value="TreeGrafter"/>
</dbReference>
<dbReference type="Gene3D" id="3.60.10.10">
    <property type="entry name" value="Endonuclease/exonuclease/phosphatase"/>
    <property type="match status" value="1"/>
</dbReference>
<dbReference type="SUPFAM" id="SSF50978">
    <property type="entry name" value="WD40 repeat-like"/>
    <property type="match status" value="1"/>
</dbReference>
<proteinExistence type="predicted"/>
<dbReference type="InterPro" id="IPR000300">
    <property type="entry name" value="IPPc"/>
</dbReference>
<dbReference type="GO" id="GO:0046856">
    <property type="term" value="P:phosphatidylinositol dephosphorylation"/>
    <property type="evidence" value="ECO:0007669"/>
    <property type="project" value="InterPro"/>
</dbReference>
<keyword evidence="4" id="KW-1185">Reference proteome</keyword>
<dbReference type="GO" id="GO:0004519">
    <property type="term" value="F:endonuclease activity"/>
    <property type="evidence" value="ECO:0007669"/>
    <property type="project" value="UniProtKB-KW"/>
</dbReference>
<dbReference type="InterPro" id="IPR036691">
    <property type="entry name" value="Endo/exonu/phosph_ase_sf"/>
</dbReference>
<gene>
    <name evidence="3" type="ORF">PPACK8108_LOCUS219</name>
</gene>
<evidence type="ECO:0000313" key="4">
    <source>
        <dbReference type="Proteomes" id="UP001153365"/>
    </source>
</evidence>
<keyword evidence="3" id="KW-0540">Nuclease</keyword>
<dbReference type="SUPFAM" id="SSF56219">
    <property type="entry name" value="DNase I-like"/>
    <property type="match status" value="1"/>
</dbReference>
<feature type="region of interest" description="Disordered" evidence="1">
    <location>
        <begin position="1"/>
        <end position="24"/>
    </location>
</feature>
<dbReference type="SMART" id="SM00128">
    <property type="entry name" value="IPPc"/>
    <property type="match status" value="1"/>
</dbReference>
<dbReference type="Proteomes" id="UP001153365">
    <property type="component" value="Unassembled WGS sequence"/>
</dbReference>
<evidence type="ECO:0000313" key="3">
    <source>
        <dbReference type="EMBL" id="CAH7665925.1"/>
    </source>
</evidence>
<dbReference type="InterPro" id="IPR046985">
    <property type="entry name" value="IP5"/>
</dbReference>
<dbReference type="PANTHER" id="PTHR11200">
    <property type="entry name" value="INOSITOL 5-PHOSPHATASE"/>
    <property type="match status" value="1"/>
</dbReference>
<dbReference type="SMART" id="SM00320">
    <property type="entry name" value="WD40"/>
    <property type="match status" value="1"/>
</dbReference>
<dbReference type="AlphaFoldDB" id="A0AAV0AD52"/>
<dbReference type="EMBL" id="CALTRL010000014">
    <property type="protein sequence ID" value="CAH7665925.1"/>
    <property type="molecule type" value="Genomic_DNA"/>
</dbReference>
<organism evidence="3 4">
    <name type="scientific">Phakopsora pachyrhizi</name>
    <name type="common">Asian soybean rust disease fungus</name>
    <dbReference type="NCBI Taxonomy" id="170000"/>
    <lineage>
        <taxon>Eukaryota</taxon>
        <taxon>Fungi</taxon>
        <taxon>Dikarya</taxon>
        <taxon>Basidiomycota</taxon>
        <taxon>Pucciniomycotina</taxon>
        <taxon>Pucciniomycetes</taxon>
        <taxon>Pucciniales</taxon>
        <taxon>Phakopsoraceae</taxon>
        <taxon>Phakopsora</taxon>
    </lineage>
</organism>
<evidence type="ECO:0000256" key="1">
    <source>
        <dbReference type="SAM" id="MobiDB-lite"/>
    </source>
</evidence>
<feature type="compositionally biased region" description="Polar residues" evidence="1">
    <location>
        <begin position="12"/>
        <end position="24"/>
    </location>
</feature>
<evidence type="ECO:0000259" key="2">
    <source>
        <dbReference type="SMART" id="SM00128"/>
    </source>
</evidence>
<accession>A0AAV0AD52</accession>
<feature type="domain" description="Inositol polyphosphate-related phosphatase" evidence="2">
    <location>
        <begin position="365"/>
        <end position="741"/>
    </location>
</feature>
<keyword evidence="3" id="KW-0378">Hydrolase</keyword>
<feature type="compositionally biased region" description="Low complexity" evidence="1">
    <location>
        <begin position="123"/>
        <end position="139"/>
    </location>
</feature>
<reference evidence="3" key="1">
    <citation type="submission" date="2022-06" db="EMBL/GenBank/DDBJ databases">
        <authorList>
            <consortium name="SYNGENTA / RWTH Aachen University"/>
        </authorList>
    </citation>
    <scope>NUCLEOTIDE SEQUENCE</scope>
</reference>
<feature type="region of interest" description="Disordered" evidence="1">
    <location>
        <begin position="123"/>
        <end position="150"/>
    </location>
</feature>